<organism evidence="2 3">
    <name type="scientific">Luteimonas yindakuii</name>
    <dbReference type="NCBI Taxonomy" id="2565782"/>
    <lineage>
        <taxon>Bacteria</taxon>
        <taxon>Pseudomonadati</taxon>
        <taxon>Pseudomonadota</taxon>
        <taxon>Gammaproteobacteria</taxon>
        <taxon>Lysobacterales</taxon>
        <taxon>Lysobacteraceae</taxon>
        <taxon>Luteimonas</taxon>
    </lineage>
</organism>
<feature type="transmembrane region" description="Helical" evidence="1">
    <location>
        <begin position="6"/>
        <end position="39"/>
    </location>
</feature>
<protein>
    <submittedName>
        <fullName evidence="2">Uncharacterized protein</fullName>
    </submittedName>
</protein>
<proteinExistence type="predicted"/>
<evidence type="ECO:0000256" key="1">
    <source>
        <dbReference type="SAM" id="Phobius"/>
    </source>
</evidence>
<evidence type="ECO:0000313" key="3">
    <source>
        <dbReference type="Proteomes" id="UP000298681"/>
    </source>
</evidence>
<gene>
    <name evidence="2" type="ORF">E4582_02530</name>
</gene>
<dbReference type="Proteomes" id="UP000298681">
    <property type="component" value="Unassembled WGS sequence"/>
</dbReference>
<sequence>MSWIGIVVLVLALYLGFKLVGVVLKLVLFVVALVIGYALLAPHLDWPSPTEIVWVLGPDTDALGPDGLRVPGASDMRQRVVHGVSNAIAERVVPAVDAPADPLPAPCASEQGDSTGDC</sequence>
<keyword evidence="1" id="KW-0812">Transmembrane</keyword>
<accession>A0A4Z1RGF1</accession>
<dbReference type="EMBL" id="SPUH01000001">
    <property type="protein sequence ID" value="TKS53757.1"/>
    <property type="molecule type" value="Genomic_DNA"/>
</dbReference>
<dbReference type="AlphaFoldDB" id="A0A4Z1RGF1"/>
<name>A0A4Z1RGF1_9GAMM</name>
<evidence type="ECO:0000313" key="2">
    <source>
        <dbReference type="EMBL" id="TKS53757.1"/>
    </source>
</evidence>
<comment type="caution">
    <text evidence="2">The sequence shown here is derived from an EMBL/GenBank/DDBJ whole genome shotgun (WGS) entry which is preliminary data.</text>
</comment>
<dbReference type="RefSeq" id="WP_134673142.1">
    <property type="nucleotide sequence ID" value="NZ_SPUH01000001.1"/>
</dbReference>
<reference evidence="2 3" key="1">
    <citation type="submission" date="2019-01" db="EMBL/GenBank/DDBJ databases">
        <authorList>
            <person name="Zhang S."/>
        </authorList>
    </citation>
    <scope>NUCLEOTIDE SEQUENCE [LARGE SCALE GENOMIC DNA]</scope>
    <source>
        <strain evidence="2 3">1626</strain>
    </source>
</reference>
<keyword evidence="1" id="KW-0472">Membrane</keyword>
<keyword evidence="1" id="KW-1133">Transmembrane helix</keyword>
<keyword evidence="3" id="KW-1185">Reference proteome</keyword>